<comment type="caution">
    <text evidence="1">The sequence shown here is derived from an EMBL/GenBank/DDBJ whole genome shotgun (WGS) entry which is preliminary data.</text>
</comment>
<gene>
    <name evidence="1" type="ORF">EYY96_10645</name>
</gene>
<dbReference type="AlphaFoldDB" id="A0ABD7Q6U1"/>
<evidence type="ECO:0000313" key="2">
    <source>
        <dbReference type="Proteomes" id="UP000291600"/>
    </source>
</evidence>
<name>A0ABD7Q6U1_HAFAL</name>
<evidence type="ECO:0000313" key="1">
    <source>
        <dbReference type="EMBL" id="TBL67745.1"/>
    </source>
</evidence>
<dbReference type="PROSITE" id="PS51257">
    <property type="entry name" value="PROKAR_LIPOPROTEIN"/>
    <property type="match status" value="1"/>
</dbReference>
<dbReference type="RefSeq" id="WP_130970907.1">
    <property type="nucleotide sequence ID" value="NZ_SITJ01000067.1"/>
</dbReference>
<dbReference type="Proteomes" id="UP000291600">
    <property type="component" value="Unassembled WGS sequence"/>
</dbReference>
<evidence type="ECO:0008006" key="3">
    <source>
        <dbReference type="Google" id="ProtNLM"/>
    </source>
</evidence>
<proteinExistence type="predicted"/>
<sequence length="117" mass="13637">MNLSNKLFTIIIITTITSCDYYNTAMEYEDNDALEKIVAWDSENPFTPNIFEYNEKCFMKKNDVWMLLNSTSNPKIRTMSNQKKQCITDSEIQWASRICKSLTNNDEKNLKAVTCIN</sequence>
<reference evidence="1 2" key="1">
    <citation type="submission" date="2019-02" db="EMBL/GenBank/DDBJ databases">
        <title>Comparative genomic analysis of the Hafnia genus genomes.</title>
        <authorList>
            <person name="Zhiqiu Y."/>
            <person name="Chao Y."/>
            <person name="Yuhui D."/>
            <person name="Di H."/>
            <person name="Bin L."/>
        </authorList>
    </citation>
    <scope>NUCLEOTIDE SEQUENCE [LARGE SCALE GENOMIC DNA]</scope>
    <source>
        <strain evidence="1 2">PCM_1210</strain>
    </source>
</reference>
<organism evidence="1 2">
    <name type="scientific">Hafnia alvei</name>
    <dbReference type="NCBI Taxonomy" id="569"/>
    <lineage>
        <taxon>Bacteria</taxon>
        <taxon>Pseudomonadati</taxon>
        <taxon>Pseudomonadota</taxon>
        <taxon>Gammaproteobacteria</taxon>
        <taxon>Enterobacterales</taxon>
        <taxon>Hafniaceae</taxon>
        <taxon>Hafnia</taxon>
    </lineage>
</organism>
<accession>A0ABD7Q6U1</accession>
<dbReference type="EMBL" id="SITJ01000067">
    <property type="protein sequence ID" value="TBL67745.1"/>
    <property type="molecule type" value="Genomic_DNA"/>
</dbReference>
<protein>
    <recommendedName>
        <fullName evidence="3">Lipoprotein</fullName>
    </recommendedName>
</protein>